<evidence type="ECO:0000313" key="2">
    <source>
        <dbReference type="EMBL" id="SPD03688.1"/>
    </source>
</evidence>
<dbReference type="EMBL" id="OIVN01002446">
    <property type="protein sequence ID" value="SPD03688.1"/>
    <property type="molecule type" value="Genomic_DNA"/>
</dbReference>
<name>A0A2N9GW03_FAGSY</name>
<dbReference type="AlphaFoldDB" id="A0A2N9GW03"/>
<gene>
    <name evidence="2" type="ORF">FSB_LOCUS31570</name>
</gene>
<sequence>MFNRGAQRRVSRLAVEVDSNWSHPSRIERMPKSIYIGSVRSGSGLVRSGGPVRSGSGPVQGWSGSADAAGQKRARRVLACAWRALACAGVRWHTLRHVSGAWEGRRSCHRRVAARGGSGETILHAVLQIGRRGTLWWYPLLDSMLGGAGF</sequence>
<organism evidence="2">
    <name type="scientific">Fagus sylvatica</name>
    <name type="common">Beechnut</name>
    <dbReference type="NCBI Taxonomy" id="28930"/>
    <lineage>
        <taxon>Eukaryota</taxon>
        <taxon>Viridiplantae</taxon>
        <taxon>Streptophyta</taxon>
        <taxon>Embryophyta</taxon>
        <taxon>Tracheophyta</taxon>
        <taxon>Spermatophyta</taxon>
        <taxon>Magnoliopsida</taxon>
        <taxon>eudicotyledons</taxon>
        <taxon>Gunneridae</taxon>
        <taxon>Pentapetalae</taxon>
        <taxon>rosids</taxon>
        <taxon>fabids</taxon>
        <taxon>Fagales</taxon>
        <taxon>Fagaceae</taxon>
        <taxon>Fagus</taxon>
    </lineage>
</organism>
<reference evidence="2" key="1">
    <citation type="submission" date="2018-02" db="EMBL/GenBank/DDBJ databases">
        <authorList>
            <person name="Cohen D.B."/>
            <person name="Kent A.D."/>
        </authorList>
    </citation>
    <scope>NUCLEOTIDE SEQUENCE</scope>
</reference>
<accession>A0A2N9GW03</accession>
<feature type="compositionally biased region" description="Low complexity" evidence="1">
    <location>
        <begin position="47"/>
        <end position="59"/>
    </location>
</feature>
<feature type="region of interest" description="Disordered" evidence="1">
    <location>
        <begin position="47"/>
        <end position="66"/>
    </location>
</feature>
<evidence type="ECO:0000256" key="1">
    <source>
        <dbReference type="SAM" id="MobiDB-lite"/>
    </source>
</evidence>
<proteinExistence type="predicted"/>
<protein>
    <submittedName>
        <fullName evidence="2">Uncharacterized protein</fullName>
    </submittedName>
</protein>